<dbReference type="InterPro" id="IPR043502">
    <property type="entry name" value="DNA/RNA_pol_sf"/>
</dbReference>
<comment type="caution">
    <text evidence="1">The sequence shown here is derived from an EMBL/GenBank/DDBJ whole genome shotgun (WGS) entry which is preliminary data.</text>
</comment>
<name>A0ABD1Z7T0_9MARC</name>
<reference evidence="1 2" key="1">
    <citation type="submission" date="2024-09" db="EMBL/GenBank/DDBJ databases">
        <title>Chromosome-scale assembly of Riccia fluitans.</title>
        <authorList>
            <person name="Paukszto L."/>
            <person name="Sawicki J."/>
            <person name="Karawczyk K."/>
            <person name="Piernik-Szablinska J."/>
            <person name="Szczecinska M."/>
            <person name="Mazdziarz M."/>
        </authorList>
    </citation>
    <scope>NUCLEOTIDE SEQUENCE [LARGE SCALE GENOMIC DNA]</scope>
    <source>
        <strain evidence="1">Rf_01</strain>
        <tissue evidence="1">Aerial parts of the thallus</tissue>
    </source>
</reference>
<proteinExistence type="predicted"/>
<organism evidence="1 2">
    <name type="scientific">Riccia fluitans</name>
    <dbReference type="NCBI Taxonomy" id="41844"/>
    <lineage>
        <taxon>Eukaryota</taxon>
        <taxon>Viridiplantae</taxon>
        <taxon>Streptophyta</taxon>
        <taxon>Embryophyta</taxon>
        <taxon>Marchantiophyta</taxon>
        <taxon>Marchantiopsida</taxon>
        <taxon>Marchantiidae</taxon>
        <taxon>Marchantiales</taxon>
        <taxon>Ricciaceae</taxon>
        <taxon>Riccia</taxon>
    </lineage>
</organism>
<accession>A0ABD1Z7T0</accession>
<dbReference type="Proteomes" id="UP001605036">
    <property type="component" value="Unassembled WGS sequence"/>
</dbReference>
<dbReference type="AlphaFoldDB" id="A0ABD1Z7T0"/>
<keyword evidence="2" id="KW-1185">Reference proteome</keyword>
<sequence>MNKVLRDFIPKKTMPFLDDIPIKGCREEDKDDKMDQRGCKCYVAEHIEDCEKILSRLEKAHLTLYGAKSIFGVWEVVIVGHLCDSFDQRLYALCRKGQRFRWKDEHIQAMKKLKALLSSSPILGRVDYKCRRPVILTVDTSPLLLVGQSGKMMPKGIGLLHDLVLGF</sequence>
<evidence type="ECO:0008006" key="3">
    <source>
        <dbReference type="Google" id="ProtNLM"/>
    </source>
</evidence>
<dbReference type="EMBL" id="JBHFFA010000002">
    <property type="protein sequence ID" value="KAL2643844.1"/>
    <property type="molecule type" value="Genomic_DNA"/>
</dbReference>
<dbReference type="Gene3D" id="3.30.70.270">
    <property type="match status" value="1"/>
</dbReference>
<gene>
    <name evidence="1" type="ORF">R1flu_011431</name>
</gene>
<protein>
    <recommendedName>
        <fullName evidence="3">Reverse transcriptase/retrotransposon-derived protein RNase H-like domain-containing protein</fullName>
    </recommendedName>
</protein>
<dbReference type="SUPFAM" id="SSF56672">
    <property type="entry name" value="DNA/RNA polymerases"/>
    <property type="match status" value="1"/>
</dbReference>
<evidence type="ECO:0000313" key="1">
    <source>
        <dbReference type="EMBL" id="KAL2643844.1"/>
    </source>
</evidence>
<dbReference type="InterPro" id="IPR043128">
    <property type="entry name" value="Rev_trsase/Diguanyl_cyclase"/>
</dbReference>
<evidence type="ECO:0000313" key="2">
    <source>
        <dbReference type="Proteomes" id="UP001605036"/>
    </source>
</evidence>